<accession>A0A163MNG9</accession>
<feature type="chain" id="PRO_5007844318" description="Carotenoid oxygenase" evidence="6">
    <location>
        <begin position="22"/>
        <end position="615"/>
    </location>
</feature>
<dbReference type="InParanoid" id="A0A163MNG9"/>
<dbReference type="GO" id="GO:0046872">
    <property type="term" value="F:metal ion binding"/>
    <property type="evidence" value="ECO:0007669"/>
    <property type="project" value="UniProtKB-KW"/>
</dbReference>
<sequence>MSYLSLIITTTVVALLRQCWSWLSKSSVAINKIAKFQTSEFTNTPETNDPIWLPIQGALPSWLNGILYRVGPGKFNLRAGDDDHQPIKAMIKHAFDGMPFLHRFQLCSSTQRVRYNSRHLATKAEQRICEGSATAFFGHVVPFTSTWELFKAFLGRFNSFVIQSNLVALKNTSVDPTSEMVGVTVTPNYPLPKALQSSSSEPVLVTKTDANVLQKVNADSLVPENLFNYSHFDRQLSGELSAAHNQYDPDTDEVFNFTLKIGPAPTLTVFSTSAKSQSTTILANIKHRLDPERSPIRLCYVHSFWLMKNFIVIPEAPLFLRNMGMDFIAGGSVLSGMSWNSQAPTYLHVISRRPDLGHVASIPVDAFFTFHTGNAWEETTASDGTIVLKLDCAAFPDGDIMYQIHNFGQTAPPIAKNKSPLAEFENADLHERTHGFTVPPRPQTSFGELRRYTLSFNLSSAQHQSVSSASYASLAENMEFLRFNQEYSMRPNKYLYGNRLVTATQDEGARYCMIKVDTETKETVVFDSPDYVCSEPIFVPRPKTEPGDKDHREDDGAVLSFINVTNHQGGKRHCFLLVLDASTMTEIARCFIGDFSATTFHGSFVDYEFKSISVN</sequence>
<dbReference type="STRING" id="4829.A0A163MNG9"/>
<evidence type="ECO:0000256" key="6">
    <source>
        <dbReference type="SAM" id="SignalP"/>
    </source>
</evidence>
<comment type="cofactor">
    <cofactor evidence="5">
        <name>Fe(2+)</name>
        <dbReference type="ChEBI" id="CHEBI:29033"/>
    </cofactor>
    <text evidence="5">Binds 1 Fe(2+) ion per subunit.</text>
</comment>
<evidence type="ECO:0000256" key="4">
    <source>
        <dbReference type="ARBA" id="ARBA00023004"/>
    </source>
</evidence>
<dbReference type="PANTHER" id="PTHR10543:SF24">
    <property type="entry name" value="CAROTENOID ISOMEROOXYGENASE"/>
    <property type="match status" value="1"/>
</dbReference>
<dbReference type="GO" id="GO:0016121">
    <property type="term" value="P:carotene catabolic process"/>
    <property type="evidence" value="ECO:0007669"/>
    <property type="project" value="TreeGrafter"/>
</dbReference>
<keyword evidence="6" id="KW-0732">Signal</keyword>
<keyword evidence="2 5" id="KW-0479">Metal-binding</keyword>
<evidence type="ECO:0000256" key="5">
    <source>
        <dbReference type="PIRSR" id="PIRSR604294-1"/>
    </source>
</evidence>
<dbReference type="AlphaFoldDB" id="A0A163MNG9"/>
<dbReference type="GO" id="GO:0010436">
    <property type="term" value="F:carotenoid dioxygenase activity"/>
    <property type="evidence" value="ECO:0007669"/>
    <property type="project" value="TreeGrafter"/>
</dbReference>
<evidence type="ECO:0000313" key="7">
    <source>
        <dbReference type="EMBL" id="SAM06932.1"/>
    </source>
</evidence>
<comment type="similarity">
    <text evidence="1">Belongs to the carotenoid oxygenase family.</text>
</comment>
<feature type="binding site" evidence="5">
    <location>
        <position position="371"/>
    </location>
    <ligand>
        <name>Fe cation</name>
        <dbReference type="ChEBI" id="CHEBI:24875"/>
        <note>catalytic</note>
    </ligand>
</feature>
<dbReference type="OMA" id="GLTDHYF"/>
<organism evidence="7">
    <name type="scientific">Absidia glauca</name>
    <name type="common">Pin mould</name>
    <dbReference type="NCBI Taxonomy" id="4829"/>
    <lineage>
        <taxon>Eukaryota</taxon>
        <taxon>Fungi</taxon>
        <taxon>Fungi incertae sedis</taxon>
        <taxon>Mucoromycota</taxon>
        <taxon>Mucoromycotina</taxon>
        <taxon>Mucoromycetes</taxon>
        <taxon>Mucorales</taxon>
        <taxon>Cunninghamellaceae</taxon>
        <taxon>Absidia</taxon>
    </lineage>
</organism>
<keyword evidence="8" id="KW-1185">Reference proteome</keyword>
<feature type="signal peptide" evidence="6">
    <location>
        <begin position="1"/>
        <end position="21"/>
    </location>
</feature>
<protein>
    <recommendedName>
        <fullName evidence="9">Carotenoid oxygenase</fullName>
    </recommendedName>
</protein>
<evidence type="ECO:0000256" key="1">
    <source>
        <dbReference type="ARBA" id="ARBA00006787"/>
    </source>
</evidence>
<evidence type="ECO:0000256" key="3">
    <source>
        <dbReference type="ARBA" id="ARBA00023002"/>
    </source>
</evidence>
<dbReference type="InterPro" id="IPR004294">
    <property type="entry name" value="Carotenoid_Oase"/>
</dbReference>
<proteinExistence type="inferred from homology"/>
<evidence type="ECO:0000313" key="8">
    <source>
        <dbReference type="Proteomes" id="UP000078561"/>
    </source>
</evidence>
<dbReference type="Proteomes" id="UP000078561">
    <property type="component" value="Unassembled WGS sequence"/>
</dbReference>
<name>A0A163MNG9_ABSGL</name>
<feature type="binding site" evidence="5">
    <location>
        <position position="302"/>
    </location>
    <ligand>
        <name>Fe cation</name>
        <dbReference type="ChEBI" id="CHEBI:24875"/>
        <note>catalytic</note>
    </ligand>
</feature>
<keyword evidence="3" id="KW-0560">Oxidoreductase</keyword>
<reference evidence="7" key="1">
    <citation type="submission" date="2016-04" db="EMBL/GenBank/DDBJ databases">
        <authorList>
            <person name="Evans L.H."/>
            <person name="Alamgir A."/>
            <person name="Owens N."/>
            <person name="Weber N.D."/>
            <person name="Virtaneva K."/>
            <person name="Barbian K."/>
            <person name="Babar A."/>
            <person name="Rosenke K."/>
        </authorList>
    </citation>
    <scope>NUCLEOTIDE SEQUENCE [LARGE SCALE GENOMIC DNA]</scope>
    <source>
        <strain evidence="7">CBS 101.48</strain>
    </source>
</reference>
<dbReference type="PANTHER" id="PTHR10543">
    <property type="entry name" value="BETA-CAROTENE DIOXYGENASE"/>
    <property type="match status" value="1"/>
</dbReference>
<dbReference type="EMBL" id="LT554635">
    <property type="protein sequence ID" value="SAM06932.1"/>
    <property type="molecule type" value="Genomic_DNA"/>
</dbReference>
<dbReference type="OrthoDB" id="407010at2759"/>
<dbReference type="Pfam" id="PF03055">
    <property type="entry name" value="RPE65"/>
    <property type="match status" value="1"/>
</dbReference>
<feature type="binding site" evidence="5">
    <location>
        <position position="601"/>
    </location>
    <ligand>
        <name>Fe cation</name>
        <dbReference type="ChEBI" id="CHEBI:24875"/>
        <note>catalytic</note>
    </ligand>
</feature>
<gene>
    <name evidence="7" type="primary">ABSGL_12577.1 scaffold 12955</name>
</gene>
<evidence type="ECO:0000256" key="2">
    <source>
        <dbReference type="ARBA" id="ARBA00022723"/>
    </source>
</evidence>
<evidence type="ECO:0008006" key="9">
    <source>
        <dbReference type="Google" id="ProtNLM"/>
    </source>
</evidence>
<keyword evidence="4 5" id="KW-0408">Iron</keyword>
<feature type="binding site" evidence="5">
    <location>
        <position position="244"/>
    </location>
    <ligand>
        <name>Fe cation</name>
        <dbReference type="ChEBI" id="CHEBI:24875"/>
        <note>catalytic</note>
    </ligand>
</feature>